<dbReference type="SUPFAM" id="SSF103473">
    <property type="entry name" value="MFS general substrate transporter"/>
    <property type="match status" value="1"/>
</dbReference>
<evidence type="ECO:0000256" key="3">
    <source>
        <dbReference type="ARBA" id="ARBA00022692"/>
    </source>
</evidence>
<evidence type="ECO:0000256" key="4">
    <source>
        <dbReference type="ARBA" id="ARBA00022989"/>
    </source>
</evidence>
<dbReference type="GO" id="GO:0016020">
    <property type="term" value="C:membrane"/>
    <property type="evidence" value="ECO:0007669"/>
    <property type="project" value="UniProtKB-SubCell"/>
</dbReference>
<dbReference type="FunFam" id="1.20.1250.20:FF:000188">
    <property type="entry name" value="MFS general substrate transporter"/>
    <property type="match status" value="1"/>
</dbReference>
<dbReference type="InterPro" id="IPR011701">
    <property type="entry name" value="MFS"/>
</dbReference>
<organism evidence="8 9">
    <name type="scientific">Cadophora malorum</name>
    <dbReference type="NCBI Taxonomy" id="108018"/>
    <lineage>
        <taxon>Eukaryota</taxon>
        <taxon>Fungi</taxon>
        <taxon>Dikarya</taxon>
        <taxon>Ascomycota</taxon>
        <taxon>Pezizomycotina</taxon>
        <taxon>Leotiomycetes</taxon>
        <taxon>Helotiales</taxon>
        <taxon>Ploettnerulaceae</taxon>
        <taxon>Cadophora</taxon>
    </lineage>
</organism>
<sequence>MSSEKDIVVASKDAELGSGGVEAIKAEHGETYLVGSPVERSLVRKFDTRLLPLLTLMYLFNSVDRSNLGNAKTDGLEEDLGMTGNQYANTLVIFYVTFCLLDLPSNLLLKKFTAKYWLPFLMTGWGSMTLLQCAAHNWAGLVTLRVFMGAFEAGFFAGSIFYLTTFYKRDEIAFRLALFYGAATIAGAFSGLIAFGVFQIHHDSIPGWKFLMIIEGGITVLLAAFAVWWLPESAAKCRWLTDEEKAMANARMLQDSSKATDEKLNIKLAVKKILDWRIMAYAILAFSYGTASSIVGNFLPQLVGRLGYSSIKTNLYTVAPFVCGCFILLLTCRSSDHFRERSFHMAFALSLTLIGLIILATVDTVKNKGVAYFACFMLTSGAFTPSCIFHSWHNNNEATENGRAAITGFLVGAANSGGIFSSLSFNAKTAPKYIPAIAMGAAFQGLGIVIILSLGYWFRRDNKKRDEKLGRVLKPQDVCTSTLTGGYDDLNWRWTS</sequence>
<evidence type="ECO:0000313" key="8">
    <source>
        <dbReference type="EMBL" id="KAG4420422.1"/>
    </source>
</evidence>
<evidence type="ECO:0000256" key="1">
    <source>
        <dbReference type="ARBA" id="ARBA00004141"/>
    </source>
</evidence>
<feature type="transmembrane region" description="Helical" evidence="6">
    <location>
        <begin position="311"/>
        <end position="331"/>
    </location>
</feature>
<accession>A0A8H7TJL4</accession>
<dbReference type="GO" id="GO:0022857">
    <property type="term" value="F:transmembrane transporter activity"/>
    <property type="evidence" value="ECO:0007669"/>
    <property type="project" value="InterPro"/>
</dbReference>
<comment type="caution">
    <text evidence="8">The sequence shown here is derived from an EMBL/GenBank/DDBJ whole genome shotgun (WGS) entry which is preliminary data.</text>
</comment>
<evidence type="ECO:0000256" key="6">
    <source>
        <dbReference type="SAM" id="Phobius"/>
    </source>
</evidence>
<dbReference type="FunFam" id="1.20.1250.20:FF:000013">
    <property type="entry name" value="MFS general substrate transporter"/>
    <property type="match status" value="1"/>
</dbReference>
<dbReference type="PANTHER" id="PTHR43791:SF9">
    <property type="entry name" value="MAJOR FACILITATOR-TYPE TRANSPORTER HXNP"/>
    <property type="match status" value="1"/>
</dbReference>
<dbReference type="AlphaFoldDB" id="A0A8H7TJL4"/>
<proteinExistence type="predicted"/>
<evidence type="ECO:0000259" key="7">
    <source>
        <dbReference type="PROSITE" id="PS50850"/>
    </source>
</evidence>
<dbReference type="EMBL" id="JAFJYH010000084">
    <property type="protein sequence ID" value="KAG4420422.1"/>
    <property type="molecule type" value="Genomic_DNA"/>
</dbReference>
<dbReference type="PROSITE" id="PS50850">
    <property type="entry name" value="MFS"/>
    <property type="match status" value="1"/>
</dbReference>
<dbReference type="PANTHER" id="PTHR43791">
    <property type="entry name" value="PERMEASE-RELATED"/>
    <property type="match status" value="1"/>
</dbReference>
<dbReference type="OrthoDB" id="2985014at2759"/>
<keyword evidence="3 6" id="KW-0812">Transmembrane</keyword>
<feature type="transmembrane region" description="Helical" evidence="6">
    <location>
        <begin position="116"/>
        <end position="138"/>
    </location>
</feature>
<dbReference type="InterPro" id="IPR020846">
    <property type="entry name" value="MFS_dom"/>
</dbReference>
<protein>
    <recommendedName>
        <fullName evidence="7">Major facilitator superfamily (MFS) profile domain-containing protein</fullName>
    </recommendedName>
</protein>
<feature type="transmembrane region" description="Helical" evidence="6">
    <location>
        <begin position="433"/>
        <end position="458"/>
    </location>
</feature>
<keyword evidence="4 6" id="KW-1133">Transmembrane helix</keyword>
<keyword evidence="2" id="KW-0813">Transport</keyword>
<dbReference type="Proteomes" id="UP000664132">
    <property type="component" value="Unassembled WGS sequence"/>
</dbReference>
<feature type="domain" description="Major facilitator superfamily (MFS) profile" evidence="7">
    <location>
        <begin position="50"/>
        <end position="465"/>
    </location>
</feature>
<feature type="transmembrane region" description="Helical" evidence="6">
    <location>
        <begin position="210"/>
        <end position="230"/>
    </location>
</feature>
<dbReference type="Pfam" id="PF07690">
    <property type="entry name" value="MFS_1"/>
    <property type="match status" value="1"/>
</dbReference>
<feature type="transmembrane region" description="Helical" evidence="6">
    <location>
        <begin position="278"/>
        <end position="299"/>
    </location>
</feature>
<gene>
    <name evidence="8" type="ORF">IFR04_006438</name>
</gene>
<comment type="subcellular location">
    <subcellularLocation>
        <location evidence="1">Membrane</location>
        <topology evidence="1">Multi-pass membrane protein</topology>
    </subcellularLocation>
</comment>
<feature type="transmembrane region" description="Helical" evidence="6">
    <location>
        <begin position="88"/>
        <end position="109"/>
    </location>
</feature>
<evidence type="ECO:0000256" key="2">
    <source>
        <dbReference type="ARBA" id="ARBA00022448"/>
    </source>
</evidence>
<evidence type="ECO:0000256" key="5">
    <source>
        <dbReference type="ARBA" id="ARBA00023136"/>
    </source>
</evidence>
<keyword evidence="5 6" id="KW-0472">Membrane</keyword>
<dbReference type="Gene3D" id="1.20.1250.20">
    <property type="entry name" value="MFS general substrate transporter like domains"/>
    <property type="match status" value="2"/>
</dbReference>
<name>A0A8H7TJL4_9HELO</name>
<reference evidence="8" key="1">
    <citation type="submission" date="2021-02" db="EMBL/GenBank/DDBJ databases">
        <title>Genome sequence Cadophora malorum strain M34.</title>
        <authorList>
            <person name="Stefanovic E."/>
            <person name="Vu D."/>
            <person name="Scully C."/>
            <person name="Dijksterhuis J."/>
            <person name="Roader J."/>
            <person name="Houbraken J."/>
        </authorList>
    </citation>
    <scope>NUCLEOTIDE SEQUENCE</scope>
    <source>
        <strain evidence="8">M34</strain>
    </source>
</reference>
<feature type="transmembrane region" description="Helical" evidence="6">
    <location>
        <begin position="371"/>
        <end position="392"/>
    </location>
</feature>
<feature type="transmembrane region" description="Helical" evidence="6">
    <location>
        <begin position="144"/>
        <end position="164"/>
    </location>
</feature>
<feature type="transmembrane region" description="Helical" evidence="6">
    <location>
        <begin position="176"/>
        <end position="198"/>
    </location>
</feature>
<keyword evidence="9" id="KW-1185">Reference proteome</keyword>
<feature type="transmembrane region" description="Helical" evidence="6">
    <location>
        <begin position="343"/>
        <end position="365"/>
    </location>
</feature>
<dbReference type="InterPro" id="IPR036259">
    <property type="entry name" value="MFS_trans_sf"/>
</dbReference>
<evidence type="ECO:0000313" key="9">
    <source>
        <dbReference type="Proteomes" id="UP000664132"/>
    </source>
</evidence>
<feature type="transmembrane region" description="Helical" evidence="6">
    <location>
        <begin position="404"/>
        <end position="427"/>
    </location>
</feature>